<comment type="caution">
    <text evidence="2">The sequence shown here is derived from an EMBL/GenBank/DDBJ whole genome shotgun (WGS) entry which is preliminary data.</text>
</comment>
<feature type="compositionally biased region" description="Polar residues" evidence="1">
    <location>
        <begin position="51"/>
        <end position="69"/>
    </location>
</feature>
<evidence type="ECO:0000313" key="2">
    <source>
        <dbReference type="EMBL" id="RDI55481.1"/>
    </source>
</evidence>
<dbReference type="EMBL" id="QQAZ01000001">
    <property type="protein sequence ID" value="RDI55481.1"/>
    <property type="molecule type" value="Genomic_DNA"/>
</dbReference>
<dbReference type="RefSeq" id="WP_147288803.1">
    <property type="nucleotide sequence ID" value="NZ_QQAZ01000001.1"/>
</dbReference>
<keyword evidence="3" id="KW-1185">Reference proteome</keyword>
<dbReference type="AlphaFoldDB" id="A0A370HE23"/>
<sequence>MIMIIAAGVGVTATVIAPITFSTHQGPAYPQPGASPHGGCSMLCDAPSTVGTQQGWSGPSFDATPSTWTEPYGGGSGSTGQWTIDFTASGQLTVTPPGASTYSPGQSGCVLLCDTASGPSTVSPAQGGGQAPFGVTTPSR</sequence>
<accession>A0A370HE23</accession>
<feature type="region of interest" description="Disordered" evidence="1">
    <location>
        <begin position="119"/>
        <end position="140"/>
    </location>
</feature>
<evidence type="ECO:0000256" key="1">
    <source>
        <dbReference type="SAM" id="MobiDB-lite"/>
    </source>
</evidence>
<evidence type="ECO:0000313" key="3">
    <source>
        <dbReference type="Proteomes" id="UP000255355"/>
    </source>
</evidence>
<organism evidence="2 3">
    <name type="scientific">Nocardia mexicana</name>
    <dbReference type="NCBI Taxonomy" id="279262"/>
    <lineage>
        <taxon>Bacteria</taxon>
        <taxon>Bacillati</taxon>
        <taxon>Actinomycetota</taxon>
        <taxon>Actinomycetes</taxon>
        <taxon>Mycobacteriales</taxon>
        <taxon>Nocardiaceae</taxon>
        <taxon>Nocardia</taxon>
    </lineage>
</organism>
<feature type="region of interest" description="Disordered" evidence="1">
    <location>
        <begin position="51"/>
        <end position="81"/>
    </location>
</feature>
<gene>
    <name evidence="2" type="ORF">DFR68_101314</name>
</gene>
<reference evidence="2 3" key="1">
    <citation type="submission" date="2018-07" db="EMBL/GenBank/DDBJ databases">
        <title>Genomic Encyclopedia of Type Strains, Phase IV (KMG-IV): sequencing the most valuable type-strain genomes for metagenomic binning, comparative biology and taxonomic classification.</title>
        <authorList>
            <person name="Goeker M."/>
        </authorList>
    </citation>
    <scope>NUCLEOTIDE SEQUENCE [LARGE SCALE GENOMIC DNA]</scope>
    <source>
        <strain evidence="2 3">DSM 44952</strain>
    </source>
</reference>
<protein>
    <submittedName>
        <fullName evidence="2">Uncharacterized protein</fullName>
    </submittedName>
</protein>
<name>A0A370HE23_9NOCA</name>
<dbReference type="Proteomes" id="UP000255355">
    <property type="component" value="Unassembled WGS sequence"/>
</dbReference>
<proteinExistence type="predicted"/>